<dbReference type="AlphaFoldDB" id="A0A194X1H9"/>
<dbReference type="Proteomes" id="UP000070700">
    <property type="component" value="Unassembled WGS sequence"/>
</dbReference>
<feature type="signal peptide" evidence="2">
    <location>
        <begin position="1"/>
        <end position="20"/>
    </location>
</feature>
<dbReference type="EMBL" id="KQ947421">
    <property type="protein sequence ID" value="KUJ14048.1"/>
    <property type="molecule type" value="Genomic_DNA"/>
</dbReference>
<evidence type="ECO:0000256" key="2">
    <source>
        <dbReference type="SAM" id="SignalP"/>
    </source>
</evidence>
<keyword evidence="1" id="KW-1133">Transmembrane helix</keyword>
<accession>A0A194X1H9</accession>
<evidence type="ECO:0000313" key="4">
    <source>
        <dbReference type="Proteomes" id="UP000070700"/>
    </source>
</evidence>
<keyword evidence="1" id="KW-0472">Membrane</keyword>
<dbReference type="GeneID" id="28823008"/>
<sequence length="243" mass="27718">MWSSKVILLIFFLMVPDSHNIFDNTSACDTDDIDASTRDADGYFDSTFSTCGNDLVFYDISTCETNKSFYVDSFDIDELVIVFFVSIICLSVIRYLSVIHLSVIYISAIKHSANSVNKYLIDSYKQHSLTSYLNPISNHTIFEEGSFNRRKSRNWNRRSSWCYRRLLARMDTRKTCKVVPASDREDPVFSYKEAIPGQTNPNAAEMGVAPDRAASHSPVYSELDGRLSARIVDPVELQGYDRY</sequence>
<keyword evidence="4" id="KW-1185">Reference proteome</keyword>
<reference evidence="3 4" key="1">
    <citation type="submission" date="2015-10" db="EMBL/GenBank/DDBJ databases">
        <title>Full genome of DAOMC 229536 Phialocephala scopiformis, a fungal endophyte of spruce producing the potent anti-insectan compound rugulosin.</title>
        <authorList>
            <consortium name="DOE Joint Genome Institute"/>
            <person name="Walker A.K."/>
            <person name="Frasz S.L."/>
            <person name="Seifert K.A."/>
            <person name="Miller J.D."/>
            <person name="Mondo S.J."/>
            <person name="Labutti K."/>
            <person name="Lipzen A."/>
            <person name="Dockter R."/>
            <person name="Kennedy M."/>
            <person name="Grigoriev I.V."/>
            <person name="Spatafora J.W."/>
        </authorList>
    </citation>
    <scope>NUCLEOTIDE SEQUENCE [LARGE SCALE GENOMIC DNA]</scope>
    <source>
        <strain evidence="3 4">CBS 120377</strain>
    </source>
</reference>
<feature type="transmembrane region" description="Helical" evidence="1">
    <location>
        <begin position="79"/>
        <end position="108"/>
    </location>
</feature>
<proteinExistence type="predicted"/>
<evidence type="ECO:0000256" key="1">
    <source>
        <dbReference type="SAM" id="Phobius"/>
    </source>
</evidence>
<evidence type="ECO:0000313" key="3">
    <source>
        <dbReference type="EMBL" id="KUJ14048.1"/>
    </source>
</evidence>
<dbReference type="InParanoid" id="A0A194X1H9"/>
<organism evidence="3 4">
    <name type="scientific">Mollisia scopiformis</name>
    <name type="common">Conifer needle endophyte fungus</name>
    <name type="synonym">Phialocephala scopiformis</name>
    <dbReference type="NCBI Taxonomy" id="149040"/>
    <lineage>
        <taxon>Eukaryota</taxon>
        <taxon>Fungi</taxon>
        <taxon>Dikarya</taxon>
        <taxon>Ascomycota</taxon>
        <taxon>Pezizomycotina</taxon>
        <taxon>Leotiomycetes</taxon>
        <taxon>Helotiales</taxon>
        <taxon>Mollisiaceae</taxon>
        <taxon>Mollisia</taxon>
    </lineage>
</organism>
<keyword evidence="1" id="KW-0812">Transmembrane</keyword>
<protein>
    <submittedName>
        <fullName evidence="3">Uncharacterized protein</fullName>
    </submittedName>
</protein>
<name>A0A194X1H9_MOLSC</name>
<gene>
    <name evidence="3" type="ORF">LY89DRAFT_672307</name>
</gene>
<dbReference type="RefSeq" id="XP_018068403.1">
    <property type="nucleotide sequence ID" value="XM_018213282.1"/>
</dbReference>
<feature type="chain" id="PRO_5008267712" evidence="2">
    <location>
        <begin position="21"/>
        <end position="243"/>
    </location>
</feature>
<keyword evidence="2" id="KW-0732">Signal</keyword>
<dbReference type="KEGG" id="psco:LY89DRAFT_672307"/>